<evidence type="ECO:0000313" key="1">
    <source>
        <dbReference type="EMBL" id="CAG8443961.1"/>
    </source>
</evidence>
<proteinExistence type="predicted"/>
<sequence>MSQQNHPDYTPSLRGDYYKPGGPAYVAAQTLGAVQTVGDAITPFIPLFTMVANVLKQMLDIYDNAKCNEKICAALLDRVEIAQTAVKSLQRKYQANEKNFRNQDYYHAWVRFVNVLENIRKFAKEVTQLTYYQKFINANAVKEAFEKNIKEFEEVCGDLNFTMAMYNAEQREIEAQNVAEDLEILKKSMDDMKDEIKAEIRLAITEISMDKMGLTLIEEYKAPSVDPKELQDPFSSKDNVRGTNKTVRKKIFRGMEVACKKVTLVKGNYGPFDHANLKKQQNELAALLKLFFCPYIINFYGISYIENSEVMIYDWAPYSNLREMYSKYDIDWPTKLRFARDIFNGLVFMHQFSLYHHDVRCENILVTHGFEPKISNLGTIIGTTISRHDIFRWLAPEMMRKSLKGGTQRYNHQCEMYSFGMMLWELCHQRFPYDDMEDISEIQEHVLSKKREAFENSLCPSPIQKELYKLIKRAWDVEPSARPSDMEMQHKLKELYQEHLDKINGSKDIDEIKKIKKQVNDGLDKIKGSNYVNELIKHKIKFWLDWLDDLEDIKVSDNVYKINDLDEIDDIKVLDNVYKINDLDEIDDIKVSDNKYKINDLDDIDNIKVSDIVYKIIKQLKYWLDKIKDSEDLDKIIIKVSDNVDEIIKQLKHWLDKINYSEVDKIKKQINDQLDKIKGAYYVNKIIKHQIKYWLDEIKGSDIVDKIIKFIYWLNKIEDSDIVGKIINLKHWFNKIEDSEKLNEITIKAPINLNKIINQFKYWFDEINDSDVDEIKKQINDQLDKIKDSDYVNEIIKHQIKCWLDEINVLDLVDRIIKLKYWIYKIKDSKKLDKLTKKVSNNLDEIINLFKSWLNNKSDSKNVNEIKKQINDQLDNIKDSDYINEFIKYQIKCWLKKINDSNDVKEIIKQLNKINDSKKLGEIMIKVSVNVDEIIKQLKDWLDKINGSGVDEIRKQINYQLDEIKDSNYINEFIKHKIKCLLDEIKVSDIIDKIIKLKHWFEDSEELDEIIIKISERLTEVTTRVSKNLDEIIKPLKYWLDEINDSEDVEEIKEQINDQLDKIRDSDYITEIINHKIKCWLDKIKVSDNVNEIKKQEISYWFDKIEGSDDVDEIIKQLKYQSEDVNKIKDSDNVDEIIKQLKYWINKIKGSEDVERLKKRINDQLDKIKGSDDIDKIKGSDDIDKIIKQKIKCWLDEVKVSDDINEIKKCEISYWLDKIKGSDNIVEIERQIKYWLNERKSSDDIDKIKMQIECWTDKIKGPNDIDEIKKLIDYQLSKIKGLDNVTEITNQFLESDKIISELPLNTQKHTDKMYTSKTINTQQISKILSKPIENMEIPEDC</sequence>
<dbReference type="EMBL" id="CAJVPU010000217">
    <property type="protein sequence ID" value="CAG8443961.1"/>
    <property type="molecule type" value="Genomic_DNA"/>
</dbReference>
<reference evidence="1" key="1">
    <citation type="submission" date="2021-06" db="EMBL/GenBank/DDBJ databases">
        <authorList>
            <person name="Kallberg Y."/>
            <person name="Tangrot J."/>
            <person name="Rosling A."/>
        </authorList>
    </citation>
    <scope>NUCLEOTIDE SEQUENCE</scope>
    <source>
        <strain evidence="1">IL203A</strain>
    </source>
</reference>
<comment type="caution">
    <text evidence="1">The sequence shown here is derived from an EMBL/GenBank/DDBJ whole genome shotgun (WGS) entry which is preliminary data.</text>
</comment>
<name>A0ACA9JZL0_9GLOM</name>
<dbReference type="Proteomes" id="UP000789702">
    <property type="component" value="Unassembled WGS sequence"/>
</dbReference>
<protein>
    <submittedName>
        <fullName evidence="1">6766_t:CDS:1</fullName>
    </submittedName>
</protein>
<keyword evidence="2" id="KW-1185">Reference proteome</keyword>
<organism evidence="1 2">
    <name type="scientific">Dentiscutata heterogama</name>
    <dbReference type="NCBI Taxonomy" id="1316150"/>
    <lineage>
        <taxon>Eukaryota</taxon>
        <taxon>Fungi</taxon>
        <taxon>Fungi incertae sedis</taxon>
        <taxon>Mucoromycota</taxon>
        <taxon>Glomeromycotina</taxon>
        <taxon>Glomeromycetes</taxon>
        <taxon>Diversisporales</taxon>
        <taxon>Gigasporaceae</taxon>
        <taxon>Dentiscutata</taxon>
    </lineage>
</organism>
<evidence type="ECO:0000313" key="2">
    <source>
        <dbReference type="Proteomes" id="UP000789702"/>
    </source>
</evidence>
<gene>
    <name evidence="1" type="ORF">DHETER_LOCUS443</name>
</gene>
<accession>A0ACA9JZL0</accession>